<dbReference type="eggNOG" id="COG4188">
    <property type="taxonomic scope" value="Bacteria"/>
</dbReference>
<dbReference type="ESTHER" id="9cyan-b4via6">
    <property type="family name" value="Chlorophyllase"/>
</dbReference>
<reference evidence="1 2" key="1">
    <citation type="submission" date="2008-07" db="EMBL/GenBank/DDBJ databases">
        <authorList>
            <person name="Tandeau de Marsac N."/>
            <person name="Ferriera S."/>
            <person name="Johnson J."/>
            <person name="Kravitz S."/>
            <person name="Beeson K."/>
            <person name="Sutton G."/>
            <person name="Rogers Y.-H."/>
            <person name="Friedman R."/>
            <person name="Frazier M."/>
            <person name="Venter J.C."/>
        </authorList>
    </citation>
    <scope>NUCLEOTIDE SEQUENCE [LARGE SCALE GENOMIC DNA]</scope>
    <source>
        <strain evidence="1 2">PCC 7420</strain>
    </source>
</reference>
<dbReference type="Proteomes" id="UP000003835">
    <property type="component" value="Unassembled WGS sequence"/>
</dbReference>
<protein>
    <submittedName>
        <fullName evidence="1">Uncharacterized protein</fullName>
    </submittedName>
</protein>
<dbReference type="HOGENOM" id="CLU_052938_0_0_3"/>
<dbReference type="OrthoDB" id="9814760at2"/>
<dbReference type="Pfam" id="PF07224">
    <property type="entry name" value="Chlorophyllase"/>
    <property type="match status" value="1"/>
</dbReference>
<dbReference type="Gene3D" id="3.40.50.1820">
    <property type="entry name" value="alpha/beta hydrolase"/>
    <property type="match status" value="1"/>
</dbReference>
<dbReference type="InterPro" id="IPR017395">
    <property type="entry name" value="Chlorophyllase-like"/>
</dbReference>
<keyword evidence="2" id="KW-1185">Reference proteome</keyword>
<gene>
    <name evidence="1" type="ORF">MC7420_7196</name>
</gene>
<accession>B4VIA6</accession>
<organism evidence="1 2">
    <name type="scientific">Coleofasciculus chthonoplastes PCC 7420</name>
    <dbReference type="NCBI Taxonomy" id="118168"/>
    <lineage>
        <taxon>Bacteria</taxon>
        <taxon>Bacillati</taxon>
        <taxon>Cyanobacteriota</taxon>
        <taxon>Cyanophyceae</taxon>
        <taxon>Coleofasciculales</taxon>
        <taxon>Coleofasciculaceae</taxon>
        <taxon>Coleofasciculus</taxon>
    </lineage>
</organism>
<dbReference type="PANTHER" id="PTHR33428:SF14">
    <property type="entry name" value="CARBOXYLESTERASE TYPE B DOMAIN-CONTAINING PROTEIN"/>
    <property type="match status" value="1"/>
</dbReference>
<evidence type="ECO:0000313" key="1">
    <source>
        <dbReference type="EMBL" id="EDX78543.1"/>
    </source>
</evidence>
<dbReference type="SUPFAM" id="SSF53474">
    <property type="entry name" value="alpha/beta-Hydrolases"/>
    <property type="match status" value="1"/>
</dbReference>
<dbReference type="RefSeq" id="WP_006098018.1">
    <property type="nucleotide sequence ID" value="NZ_DS989841.1"/>
</dbReference>
<sequence length="336" mass="36220">MSCLSTKKQSSVTIVGALFIALAPGEQTSATYSAEPLFDTVNTYQTTITTNGDPADIYFPIPSNSNTNTNQFPIALMLQGALVDKADYANFASTVASYGFVVIVPNHERTVTNPRTGEPVTGFIAEQQQVHDVLSYMKQENTNPDSPIAGIVNTNKLGLLGHSFGGFVGLAVIQDICVPRVCAGNFTQPPEVMAGIFYGTNFKDPPETGSFPPINNQMIPTALIAGSQDTIADLVEITATYNQIQDPPKALVIVKGANHYGITNEDNPVRDPVRPLLDQDVATETIARWSALFLRSHLLNDTAAFDYLYNSGDDQDENVIVIHPINPLSESALPSN</sequence>
<dbReference type="InterPro" id="IPR029058">
    <property type="entry name" value="AB_hydrolase_fold"/>
</dbReference>
<dbReference type="AlphaFoldDB" id="B4VIA6"/>
<dbReference type="EMBL" id="DS989841">
    <property type="protein sequence ID" value="EDX78543.1"/>
    <property type="molecule type" value="Genomic_DNA"/>
</dbReference>
<dbReference type="PANTHER" id="PTHR33428">
    <property type="entry name" value="CHLOROPHYLLASE-2, CHLOROPLASTIC"/>
    <property type="match status" value="1"/>
</dbReference>
<evidence type="ECO:0000313" key="2">
    <source>
        <dbReference type="Proteomes" id="UP000003835"/>
    </source>
</evidence>
<proteinExistence type="predicted"/>
<name>B4VIA6_9CYAN</name>
<dbReference type="STRING" id="118168.MC7420_7196"/>